<dbReference type="Pfam" id="PF00535">
    <property type="entry name" value="Glycos_transf_2"/>
    <property type="match status" value="1"/>
</dbReference>
<dbReference type="Proteomes" id="UP000182961">
    <property type="component" value="Unassembled WGS sequence"/>
</dbReference>
<dbReference type="Gene3D" id="3.90.550.10">
    <property type="entry name" value="Spore Coat Polysaccharide Biosynthesis Protein SpsA, Chain A"/>
    <property type="match status" value="1"/>
</dbReference>
<dbReference type="CDD" id="cd00761">
    <property type="entry name" value="Glyco_tranf_GTA_type"/>
    <property type="match status" value="1"/>
</dbReference>
<dbReference type="EMBL" id="FOUT01000007">
    <property type="protein sequence ID" value="SFN16746.1"/>
    <property type="molecule type" value="Genomic_DNA"/>
</dbReference>
<protein>
    <submittedName>
        <fullName evidence="2">Glycosyltransferase, GT2 family</fullName>
    </submittedName>
</protein>
<dbReference type="AlphaFoldDB" id="A0A1I4WUA2"/>
<gene>
    <name evidence="2" type="ORF">SAMN05444143_10794</name>
</gene>
<evidence type="ECO:0000313" key="2">
    <source>
        <dbReference type="EMBL" id="SFN16746.1"/>
    </source>
</evidence>
<proteinExistence type="predicted"/>
<dbReference type="PANTHER" id="PTHR43685:SF2">
    <property type="entry name" value="GLYCOSYLTRANSFERASE 2-LIKE DOMAIN-CONTAINING PROTEIN"/>
    <property type="match status" value="1"/>
</dbReference>
<name>A0A1I4WUA2_9FLAO</name>
<dbReference type="InterPro" id="IPR050834">
    <property type="entry name" value="Glycosyltransf_2"/>
</dbReference>
<evidence type="ECO:0000313" key="3">
    <source>
        <dbReference type="Proteomes" id="UP000182961"/>
    </source>
</evidence>
<dbReference type="InterPro" id="IPR001173">
    <property type="entry name" value="Glyco_trans_2-like"/>
</dbReference>
<dbReference type="PANTHER" id="PTHR43685">
    <property type="entry name" value="GLYCOSYLTRANSFERASE"/>
    <property type="match status" value="1"/>
</dbReference>
<dbReference type="eggNOG" id="COG1216">
    <property type="taxonomic scope" value="Bacteria"/>
</dbReference>
<keyword evidence="3" id="KW-1185">Reference proteome</keyword>
<feature type="domain" description="Glycosyltransferase 2-like" evidence="1">
    <location>
        <begin position="29"/>
        <end position="149"/>
    </location>
</feature>
<organism evidence="2 3">
    <name type="scientific">Flavobacterium succinicans</name>
    <dbReference type="NCBI Taxonomy" id="29536"/>
    <lineage>
        <taxon>Bacteria</taxon>
        <taxon>Pseudomonadati</taxon>
        <taxon>Bacteroidota</taxon>
        <taxon>Flavobacteriia</taxon>
        <taxon>Flavobacteriales</taxon>
        <taxon>Flavobacteriaceae</taxon>
        <taxon>Flavobacterium</taxon>
    </lineage>
</organism>
<reference evidence="3" key="1">
    <citation type="submission" date="2016-10" db="EMBL/GenBank/DDBJ databases">
        <authorList>
            <person name="Varghese N."/>
            <person name="Submissions S."/>
        </authorList>
    </citation>
    <scope>NUCLEOTIDE SEQUENCE [LARGE SCALE GENOMIC DNA]</scope>
    <source>
        <strain evidence="3">DSM 4002</strain>
    </source>
</reference>
<dbReference type="GO" id="GO:0016740">
    <property type="term" value="F:transferase activity"/>
    <property type="evidence" value="ECO:0007669"/>
    <property type="project" value="UniProtKB-KW"/>
</dbReference>
<keyword evidence="2" id="KW-0808">Transferase</keyword>
<accession>A0A1I4WUA2</accession>
<evidence type="ECO:0000259" key="1">
    <source>
        <dbReference type="Pfam" id="PF00535"/>
    </source>
</evidence>
<dbReference type="SUPFAM" id="SSF53448">
    <property type="entry name" value="Nucleotide-diphospho-sugar transferases"/>
    <property type="match status" value="1"/>
</dbReference>
<dbReference type="InterPro" id="IPR029044">
    <property type="entry name" value="Nucleotide-diphossugar_trans"/>
</dbReference>
<sequence length="292" mass="33437">MTMISRLGFKPNKIKNIKSEILKSTNEITIVIPVKNNQKGIELFLEEFLKTQKIENYPNEIIIVDNNSEPSLKIEKNNYPFSLKILSCTKIGPASARNFGVKNSRTEWILFTDSDCIPTENLLIGYLKKQNNSVGYAGNIISESSDLISKYYENQEILIPPEVYEKGKEPRPDYLVTANCLVWKKAFEIVGGFNEEIKIAGGEDIDLGFKLLNIGQLSYALESISKHNFGGGIKDFKERFIRYGFGNKIISEIYNLDLEPKLFKPNKKTLANYFLAYLQYKWLKKGYKKKIS</sequence>
<dbReference type="RefSeq" id="WP_074917676.1">
    <property type="nucleotide sequence ID" value="NZ_CBCRUM010000013.1"/>
</dbReference>